<dbReference type="PATRIC" id="fig|1300347.3.peg.2798"/>
<evidence type="ECO:0000313" key="1">
    <source>
        <dbReference type="EMBL" id="ANH39217.1"/>
    </source>
</evidence>
<accession>A0A1A9GLL7</accession>
<dbReference type="Proteomes" id="UP000077868">
    <property type="component" value="Chromosome"/>
</dbReference>
<organism evidence="1 2">
    <name type="scientific">Nocardioides dokdonensis FR1436</name>
    <dbReference type="NCBI Taxonomy" id="1300347"/>
    <lineage>
        <taxon>Bacteria</taxon>
        <taxon>Bacillati</taxon>
        <taxon>Actinomycetota</taxon>
        <taxon>Actinomycetes</taxon>
        <taxon>Propionibacteriales</taxon>
        <taxon>Nocardioidaceae</taxon>
        <taxon>Nocardioides</taxon>
    </lineage>
</organism>
<dbReference type="AlphaFoldDB" id="A0A1A9GLL7"/>
<dbReference type="KEGG" id="ndk:I601_2801"/>
<keyword evidence="2" id="KW-1185">Reference proteome</keyword>
<name>A0A1A9GLL7_9ACTN</name>
<reference evidence="1 2" key="1">
    <citation type="submission" date="2016-03" db="EMBL/GenBank/DDBJ databases">
        <title>Complete genome sequence of a soil Actinobacterium, Nocardioides dokdonensis FR1436.</title>
        <authorList>
            <person name="Kwon S.-K."/>
            <person name="Kim K."/>
            <person name="Kim J.F."/>
        </authorList>
    </citation>
    <scope>NUCLEOTIDE SEQUENCE [LARGE SCALE GENOMIC DNA]</scope>
    <source>
        <strain evidence="1 2">FR1436</strain>
    </source>
</reference>
<sequence>MSAIDHVRRVVTVLLVAATLFVVPQIASAEFTRSATSSLAVTTATLETPSALRGSYTCVEDKGRKIDAITVALTTFSGSWPTGTSYVVVITSGGEEYARGSGPLKTQVLTGTQPKEKGNTVWTVEVYSALGQWLSPAGSVDINCQKQNIGSF</sequence>
<evidence type="ECO:0000313" key="2">
    <source>
        <dbReference type="Proteomes" id="UP000077868"/>
    </source>
</evidence>
<proteinExistence type="predicted"/>
<protein>
    <submittedName>
        <fullName evidence="1">Uncharacterized protein</fullName>
    </submittedName>
</protein>
<dbReference type="EMBL" id="CP015079">
    <property type="protein sequence ID" value="ANH39217.1"/>
    <property type="molecule type" value="Genomic_DNA"/>
</dbReference>
<dbReference type="STRING" id="1300347.I601_2801"/>
<dbReference type="RefSeq" id="WP_068110790.1">
    <property type="nucleotide sequence ID" value="NZ_CP015079.1"/>
</dbReference>
<gene>
    <name evidence="1" type="ORF">I601_2801</name>
</gene>